<dbReference type="RefSeq" id="WP_040271613.1">
    <property type="nucleotide sequence ID" value="NZ_JROO01000010.1"/>
</dbReference>
<keyword evidence="5" id="KW-1185">Reference proteome</keyword>
<dbReference type="OrthoDB" id="9801763at2"/>
<reference evidence="5" key="1">
    <citation type="journal article" date="2015" name="Chem. Biol.">
        <title>Structure, bioactivity, and resistance mechanism of streptomonomicin, an unusual lasso Peptide from an understudied halophilic actinomycete.</title>
        <authorList>
            <person name="Metelev M."/>
            <person name="Tietz J.I."/>
            <person name="Melby J.O."/>
            <person name="Blair P.M."/>
            <person name="Zhu L."/>
            <person name="Livnat I."/>
            <person name="Severinov K."/>
            <person name="Mitchell D.A."/>
        </authorList>
    </citation>
    <scope>NUCLEOTIDE SEQUENCE [LARGE SCALE GENOMIC DNA]</scope>
    <source>
        <strain evidence="5">YIM 90003</strain>
    </source>
</reference>
<dbReference type="InterPro" id="IPR029058">
    <property type="entry name" value="AB_hydrolase_fold"/>
</dbReference>
<dbReference type="STRING" id="183763.LP52_06460"/>
<accession>A0A0C2G884</accession>
<evidence type="ECO:0000313" key="5">
    <source>
        <dbReference type="Proteomes" id="UP000031675"/>
    </source>
</evidence>
<evidence type="ECO:0000256" key="1">
    <source>
        <dbReference type="ARBA" id="ARBA00006499"/>
    </source>
</evidence>
<dbReference type="AlphaFoldDB" id="A0A0C2G884"/>
<evidence type="ECO:0000256" key="2">
    <source>
        <dbReference type="ARBA" id="ARBA00022801"/>
    </source>
</evidence>
<dbReference type="EMBL" id="JROO01000010">
    <property type="protein sequence ID" value="KIH99528.1"/>
    <property type="molecule type" value="Genomic_DNA"/>
</dbReference>
<dbReference type="Gene3D" id="3.40.50.1820">
    <property type="entry name" value="alpha/beta hydrolase"/>
    <property type="match status" value="1"/>
</dbReference>
<dbReference type="Proteomes" id="UP000031675">
    <property type="component" value="Unassembled WGS sequence"/>
</dbReference>
<keyword evidence="2" id="KW-0378">Hydrolase</keyword>
<protein>
    <recommendedName>
        <fullName evidence="3">Phospholipase/carboxylesterase/thioesterase domain-containing protein</fullName>
    </recommendedName>
</protein>
<dbReference type="InterPro" id="IPR003140">
    <property type="entry name" value="PLipase/COase/thioEstase"/>
</dbReference>
<dbReference type="PANTHER" id="PTHR10655:SF17">
    <property type="entry name" value="LYSOPHOSPHOLIPASE-LIKE PROTEIN 1"/>
    <property type="match status" value="1"/>
</dbReference>
<comment type="caution">
    <text evidence="4">The sequence shown here is derived from an EMBL/GenBank/DDBJ whole genome shotgun (WGS) entry which is preliminary data.</text>
</comment>
<dbReference type="SUPFAM" id="SSF53474">
    <property type="entry name" value="alpha/beta-Hydrolases"/>
    <property type="match status" value="1"/>
</dbReference>
<name>A0A0C2G884_9ACTN</name>
<sequence length="214" mass="22991">MSDNPHLAVPRSHHGAPVDEAGVIVYAAHGRGQSAEYMRDLARRVGLDGAAWVLPNAADHTWYPGGFMQPARENEPRLGQALETVEAHTAELSAAQAPLVALGFSQGACLLAEYLLTRRPALAGAILHTGGYTGPHEREWDGGGAGLVGLPVLMASAEKDPWVPLHRVHATASGLSRLGAHVACDVYDDTEHRVNDDAVDRIRTFLRRIARPPR</sequence>
<proteinExistence type="inferred from homology"/>
<organism evidence="4 5">
    <name type="scientific">Streptomonospora alba</name>
    <dbReference type="NCBI Taxonomy" id="183763"/>
    <lineage>
        <taxon>Bacteria</taxon>
        <taxon>Bacillati</taxon>
        <taxon>Actinomycetota</taxon>
        <taxon>Actinomycetes</taxon>
        <taxon>Streptosporangiales</taxon>
        <taxon>Nocardiopsidaceae</taxon>
        <taxon>Streptomonospora</taxon>
    </lineage>
</organism>
<evidence type="ECO:0000259" key="3">
    <source>
        <dbReference type="Pfam" id="PF02230"/>
    </source>
</evidence>
<dbReference type="GO" id="GO:0016787">
    <property type="term" value="F:hydrolase activity"/>
    <property type="evidence" value="ECO:0007669"/>
    <property type="project" value="UniProtKB-KW"/>
</dbReference>
<dbReference type="InterPro" id="IPR050565">
    <property type="entry name" value="LYPA1-2/EST-like"/>
</dbReference>
<gene>
    <name evidence="4" type="ORF">LP52_06460</name>
</gene>
<comment type="similarity">
    <text evidence="1">Belongs to the AB hydrolase superfamily. AB hydrolase 2 family.</text>
</comment>
<dbReference type="PANTHER" id="PTHR10655">
    <property type="entry name" value="LYSOPHOSPHOLIPASE-RELATED"/>
    <property type="match status" value="1"/>
</dbReference>
<dbReference type="Pfam" id="PF02230">
    <property type="entry name" value="Abhydrolase_2"/>
    <property type="match status" value="1"/>
</dbReference>
<evidence type="ECO:0000313" key="4">
    <source>
        <dbReference type="EMBL" id="KIH99528.1"/>
    </source>
</evidence>
<feature type="domain" description="Phospholipase/carboxylesterase/thioesterase" evidence="3">
    <location>
        <begin position="28"/>
        <end position="207"/>
    </location>
</feature>